<evidence type="ECO:0000256" key="3">
    <source>
        <dbReference type="ARBA" id="ARBA00022692"/>
    </source>
</evidence>
<evidence type="ECO:0000313" key="8">
    <source>
        <dbReference type="EMBL" id="GAA2113812.1"/>
    </source>
</evidence>
<feature type="transmembrane region" description="Helical" evidence="6">
    <location>
        <begin position="183"/>
        <end position="203"/>
    </location>
</feature>
<dbReference type="InterPro" id="IPR011701">
    <property type="entry name" value="MFS"/>
</dbReference>
<keyword evidence="3 6" id="KW-0812">Transmembrane</keyword>
<protein>
    <submittedName>
        <fullName evidence="8">MFS transporter</fullName>
    </submittedName>
</protein>
<reference evidence="8 9" key="1">
    <citation type="journal article" date="2019" name="Int. J. Syst. Evol. Microbiol.">
        <title>The Global Catalogue of Microorganisms (GCM) 10K type strain sequencing project: providing services to taxonomists for standard genome sequencing and annotation.</title>
        <authorList>
            <consortium name="The Broad Institute Genomics Platform"/>
            <consortium name="The Broad Institute Genome Sequencing Center for Infectious Disease"/>
            <person name="Wu L."/>
            <person name="Ma J."/>
        </authorList>
    </citation>
    <scope>NUCLEOTIDE SEQUENCE [LARGE SCALE GENOMIC DNA]</scope>
    <source>
        <strain evidence="8 9">JCM 16021</strain>
    </source>
</reference>
<keyword evidence="4 6" id="KW-1133">Transmembrane helix</keyword>
<evidence type="ECO:0000259" key="7">
    <source>
        <dbReference type="PROSITE" id="PS50850"/>
    </source>
</evidence>
<dbReference type="InterPro" id="IPR036259">
    <property type="entry name" value="MFS_trans_sf"/>
</dbReference>
<dbReference type="Gene3D" id="1.20.1250.20">
    <property type="entry name" value="MFS general substrate transporter like domains"/>
    <property type="match status" value="1"/>
</dbReference>
<dbReference type="PANTHER" id="PTHR43385">
    <property type="entry name" value="RIBOFLAVIN TRANSPORTER RIBJ"/>
    <property type="match status" value="1"/>
</dbReference>
<accession>A0ABN2XP59</accession>
<feature type="transmembrane region" description="Helical" evidence="6">
    <location>
        <begin position="389"/>
        <end position="406"/>
    </location>
</feature>
<organism evidence="8 9">
    <name type="scientific">Nocardioides bigeumensis</name>
    <dbReference type="NCBI Taxonomy" id="433657"/>
    <lineage>
        <taxon>Bacteria</taxon>
        <taxon>Bacillati</taxon>
        <taxon>Actinomycetota</taxon>
        <taxon>Actinomycetes</taxon>
        <taxon>Propionibacteriales</taxon>
        <taxon>Nocardioidaceae</taxon>
        <taxon>Nocardioides</taxon>
    </lineage>
</organism>
<feature type="transmembrane region" description="Helical" evidence="6">
    <location>
        <begin position="360"/>
        <end position="383"/>
    </location>
</feature>
<comment type="caution">
    <text evidence="8">The sequence shown here is derived from an EMBL/GenBank/DDBJ whole genome shotgun (WGS) entry which is preliminary data.</text>
</comment>
<gene>
    <name evidence="8" type="ORF">GCM10009843_01890</name>
</gene>
<feature type="transmembrane region" description="Helical" evidence="6">
    <location>
        <begin position="320"/>
        <end position="340"/>
    </location>
</feature>
<feature type="transmembrane region" description="Helical" evidence="6">
    <location>
        <begin position="267"/>
        <end position="289"/>
    </location>
</feature>
<evidence type="ECO:0000256" key="4">
    <source>
        <dbReference type="ARBA" id="ARBA00022989"/>
    </source>
</evidence>
<feature type="transmembrane region" description="Helical" evidence="6">
    <location>
        <begin position="92"/>
        <end position="111"/>
    </location>
</feature>
<sequence>MTTDSDSSTIGREAATSRGGGLRREVAVLCATEITTWGALFYALPVAASTIADDQGWTLPQILGAFTVAQLVAGALGFWVGRHIDRAGPRRIMTLGSVLGAGALVAVAMSGSLVTLYAAWIVGGAAMSATLYAPAFAAITGWAAGDEHRRLRALTAVTLVAGLASTAFAPLTAWLLGPLGWRGTYLVLAGFVAATAVAHWLGLRAAWPDRDHDEVVGQDSGPDATIDFARADFRLLVAGMTLAGFAVSAVVVNLVPLLTEHGLSVRMAAVVLGVGGVGQVTGRVFYALLSAVTSPATRTWSVLAVVALSTVGLAEIHDPVVIIVVLSFVGGMARGLFTLIQATAVVDRWGTRHYGSRSGILSGATMAAAAIAPWAGASIAVALDGYSTAFWLFAAGAMLGAALATASQPSGRRVRSTAAR</sequence>
<dbReference type="RefSeq" id="WP_344301628.1">
    <property type="nucleotide sequence ID" value="NZ_BAAAQQ010000001.1"/>
</dbReference>
<evidence type="ECO:0000256" key="2">
    <source>
        <dbReference type="ARBA" id="ARBA00022448"/>
    </source>
</evidence>
<feature type="transmembrane region" description="Helical" evidence="6">
    <location>
        <begin position="117"/>
        <end position="144"/>
    </location>
</feature>
<feature type="transmembrane region" description="Helical" evidence="6">
    <location>
        <begin position="59"/>
        <end position="80"/>
    </location>
</feature>
<dbReference type="SUPFAM" id="SSF103473">
    <property type="entry name" value="MFS general substrate transporter"/>
    <property type="match status" value="1"/>
</dbReference>
<dbReference type="InterPro" id="IPR020846">
    <property type="entry name" value="MFS_dom"/>
</dbReference>
<comment type="subcellular location">
    <subcellularLocation>
        <location evidence="1">Cell membrane</location>
        <topology evidence="1">Multi-pass membrane protein</topology>
    </subcellularLocation>
</comment>
<keyword evidence="2" id="KW-0813">Transport</keyword>
<evidence type="ECO:0000313" key="9">
    <source>
        <dbReference type="Proteomes" id="UP001500575"/>
    </source>
</evidence>
<feature type="transmembrane region" description="Helical" evidence="6">
    <location>
        <begin position="296"/>
        <end position="314"/>
    </location>
</feature>
<dbReference type="InterPro" id="IPR052983">
    <property type="entry name" value="MFS_Riboflavin_Transporter"/>
</dbReference>
<feature type="transmembrane region" description="Helical" evidence="6">
    <location>
        <begin position="26"/>
        <end position="47"/>
    </location>
</feature>
<feature type="domain" description="Major facilitator superfamily (MFS) profile" evidence="7">
    <location>
        <begin position="1"/>
        <end position="412"/>
    </location>
</feature>
<dbReference type="EMBL" id="BAAAQQ010000001">
    <property type="protein sequence ID" value="GAA2113812.1"/>
    <property type="molecule type" value="Genomic_DNA"/>
</dbReference>
<evidence type="ECO:0000256" key="5">
    <source>
        <dbReference type="ARBA" id="ARBA00023136"/>
    </source>
</evidence>
<dbReference type="Proteomes" id="UP001500575">
    <property type="component" value="Unassembled WGS sequence"/>
</dbReference>
<dbReference type="PANTHER" id="PTHR43385:SF1">
    <property type="entry name" value="RIBOFLAVIN TRANSPORTER RIBJ"/>
    <property type="match status" value="1"/>
</dbReference>
<dbReference type="PROSITE" id="PS50850">
    <property type="entry name" value="MFS"/>
    <property type="match status" value="1"/>
</dbReference>
<keyword evidence="9" id="KW-1185">Reference proteome</keyword>
<name>A0ABN2XP59_9ACTN</name>
<keyword evidence="5 6" id="KW-0472">Membrane</keyword>
<evidence type="ECO:0000256" key="1">
    <source>
        <dbReference type="ARBA" id="ARBA00004651"/>
    </source>
</evidence>
<proteinExistence type="predicted"/>
<dbReference type="Pfam" id="PF07690">
    <property type="entry name" value="MFS_1"/>
    <property type="match status" value="1"/>
</dbReference>
<evidence type="ECO:0000256" key="6">
    <source>
        <dbReference type="SAM" id="Phobius"/>
    </source>
</evidence>
<feature type="transmembrane region" description="Helical" evidence="6">
    <location>
        <begin position="156"/>
        <end position="177"/>
    </location>
</feature>
<feature type="transmembrane region" description="Helical" evidence="6">
    <location>
        <begin position="235"/>
        <end position="255"/>
    </location>
</feature>